<feature type="compositionally biased region" description="Polar residues" evidence="6">
    <location>
        <begin position="2206"/>
        <end position="2218"/>
    </location>
</feature>
<reference evidence="10" key="2">
    <citation type="submission" date="2022-03" db="EMBL/GenBank/DDBJ databases">
        <title>Draft title - Genomic analysis of global carrot germplasm unveils the trajectory of domestication and the origin of high carotenoid orange carrot.</title>
        <authorList>
            <person name="Iorizzo M."/>
            <person name="Ellison S."/>
            <person name="Senalik D."/>
            <person name="Macko-Podgorni A."/>
            <person name="Grzebelus D."/>
            <person name="Bostan H."/>
            <person name="Rolling W."/>
            <person name="Curaba J."/>
            <person name="Simon P."/>
        </authorList>
    </citation>
    <scope>NUCLEOTIDE SEQUENCE</scope>
    <source>
        <tissue evidence="10">Leaf</tissue>
    </source>
</reference>
<accession>A0AAF0WH34</accession>
<feature type="compositionally biased region" description="Polar residues" evidence="6">
    <location>
        <begin position="1086"/>
        <end position="1119"/>
    </location>
</feature>
<dbReference type="Pfam" id="PF13086">
    <property type="entry name" value="AAA_11"/>
    <property type="match status" value="1"/>
</dbReference>
<evidence type="ECO:0000313" key="10">
    <source>
        <dbReference type="EMBL" id="WOG89427.1"/>
    </source>
</evidence>
<evidence type="ECO:0000313" key="11">
    <source>
        <dbReference type="Proteomes" id="UP000077755"/>
    </source>
</evidence>
<feature type="compositionally biased region" description="Polar residues" evidence="6">
    <location>
        <begin position="1067"/>
        <end position="1076"/>
    </location>
</feature>
<keyword evidence="2" id="KW-0378">Hydrolase</keyword>
<dbReference type="PANTHER" id="PTHR10887:SF495">
    <property type="entry name" value="HELICASE SENATAXIN ISOFORM X1-RELATED"/>
    <property type="match status" value="1"/>
</dbReference>
<dbReference type="PANTHER" id="PTHR10887">
    <property type="entry name" value="DNA2/NAM7 HELICASE FAMILY"/>
    <property type="match status" value="1"/>
</dbReference>
<dbReference type="InterPro" id="IPR056474">
    <property type="entry name" value="SEN1_barrel"/>
</dbReference>
<feature type="coiled-coil region" evidence="5">
    <location>
        <begin position="1669"/>
        <end position="1696"/>
    </location>
</feature>
<feature type="domain" description="DNA2/NAM7 helicase-like C-terminal" evidence="8">
    <location>
        <begin position="1853"/>
        <end position="2059"/>
    </location>
</feature>
<dbReference type="Pfam" id="PF23576">
    <property type="entry name" value="SEN1_barrel"/>
    <property type="match status" value="1"/>
</dbReference>
<evidence type="ECO:0000256" key="2">
    <source>
        <dbReference type="ARBA" id="ARBA00022801"/>
    </source>
</evidence>
<feature type="compositionally biased region" description="Polar residues" evidence="6">
    <location>
        <begin position="2293"/>
        <end position="2302"/>
    </location>
</feature>
<dbReference type="Pfam" id="PF13087">
    <property type="entry name" value="AAA_12"/>
    <property type="match status" value="1"/>
</dbReference>
<keyword evidence="5" id="KW-0175">Coiled coil</keyword>
<name>A0AAF0WH34_DAUCS</name>
<feature type="domain" description="DNA2/NAM7 helicase helicase" evidence="7">
    <location>
        <begin position="1478"/>
        <end position="1846"/>
    </location>
</feature>
<evidence type="ECO:0000259" key="7">
    <source>
        <dbReference type="Pfam" id="PF13086"/>
    </source>
</evidence>
<dbReference type="EMBL" id="CP093344">
    <property type="protein sequence ID" value="WOG89427.1"/>
    <property type="molecule type" value="Genomic_DNA"/>
</dbReference>
<evidence type="ECO:0000256" key="6">
    <source>
        <dbReference type="SAM" id="MobiDB-lite"/>
    </source>
</evidence>
<evidence type="ECO:0000256" key="5">
    <source>
        <dbReference type="SAM" id="Coils"/>
    </source>
</evidence>
<dbReference type="GO" id="GO:0004386">
    <property type="term" value="F:helicase activity"/>
    <property type="evidence" value="ECO:0007669"/>
    <property type="project" value="UniProtKB-KW"/>
</dbReference>
<dbReference type="CDD" id="cd18808">
    <property type="entry name" value="SF1_C_Upf1"/>
    <property type="match status" value="1"/>
</dbReference>
<evidence type="ECO:0000256" key="4">
    <source>
        <dbReference type="ARBA" id="ARBA00022840"/>
    </source>
</evidence>
<proteinExistence type="predicted"/>
<reference evidence="10" key="1">
    <citation type="journal article" date="2016" name="Nat. Genet.">
        <title>A high-quality carrot genome assembly provides new insights into carotenoid accumulation and asterid genome evolution.</title>
        <authorList>
            <person name="Iorizzo M."/>
            <person name="Ellison S."/>
            <person name="Senalik D."/>
            <person name="Zeng P."/>
            <person name="Satapoomin P."/>
            <person name="Huang J."/>
            <person name="Bowman M."/>
            <person name="Iovene M."/>
            <person name="Sanseverino W."/>
            <person name="Cavagnaro P."/>
            <person name="Yildiz M."/>
            <person name="Macko-Podgorni A."/>
            <person name="Moranska E."/>
            <person name="Grzebelus E."/>
            <person name="Grzebelus D."/>
            <person name="Ashrafi H."/>
            <person name="Zheng Z."/>
            <person name="Cheng S."/>
            <person name="Spooner D."/>
            <person name="Van Deynze A."/>
            <person name="Simon P."/>
        </authorList>
    </citation>
    <scope>NUCLEOTIDE SEQUENCE</scope>
    <source>
        <tissue evidence="10">Leaf</tissue>
    </source>
</reference>
<keyword evidence="4" id="KW-0067">ATP-binding</keyword>
<keyword evidence="3" id="KW-0347">Helicase</keyword>
<dbReference type="Proteomes" id="UP000077755">
    <property type="component" value="Chromosome 2"/>
</dbReference>
<dbReference type="InterPro" id="IPR047187">
    <property type="entry name" value="SF1_C_Upf1"/>
</dbReference>
<dbReference type="FunFam" id="3.40.50.300:FF:000326">
    <property type="entry name" value="P-loop containing nucleoside triphosphate hydrolase"/>
    <property type="match status" value="1"/>
</dbReference>
<feature type="region of interest" description="Disordered" evidence="6">
    <location>
        <begin position="2279"/>
        <end position="2320"/>
    </location>
</feature>
<dbReference type="InterPro" id="IPR041679">
    <property type="entry name" value="DNA2/NAM7-like_C"/>
</dbReference>
<dbReference type="SUPFAM" id="SSF52540">
    <property type="entry name" value="P-loop containing nucleoside triphosphate hydrolases"/>
    <property type="match status" value="1"/>
</dbReference>
<dbReference type="GO" id="GO:0016787">
    <property type="term" value="F:hydrolase activity"/>
    <property type="evidence" value="ECO:0007669"/>
    <property type="project" value="UniProtKB-KW"/>
</dbReference>
<dbReference type="InterPro" id="IPR041677">
    <property type="entry name" value="DNA2/NAM7_AAA_11"/>
</dbReference>
<keyword evidence="1" id="KW-0547">Nucleotide-binding</keyword>
<dbReference type="Gene3D" id="3.40.50.300">
    <property type="entry name" value="P-loop containing nucleotide triphosphate hydrolases"/>
    <property type="match status" value="2"/>
</dbReference>
<protein>
    <submittedName>
        <fullName evidence="10">Uncharacterized protein</fullName>
    </submittedName>
</protein>
<gene>
    <name evidence="10" type="ORF">DCAR_0208665</name>
</gene>
<sequence>MVDTRKELLDRWRGIEEEDENDDVDTPIASNKRRRLRQLKENWFSDAFSFLTHLPKEDHIWCGSRDLMGPLLETFYNYFEDKRQDSPLKILWKRISEELSQCTQCICQHHQAQESYSMEYDSITVGPLVSVLQTLDEERVTEHLKEINAKIGRGEYDPARVNAEVVSIMFEILMYPILLDDQSLVAEFQIFIEAVDNSHELTLAGHQRYPGIYALLFLKCRRARSIGFRLAAHAGKLREASELEGLHPLLQRYIGFLETEVVPSTTKSNRPRVELERTTIWHGIKSLLGFLEPPAFEEGILEHYPDFLSIVLNHISDDSLEFSYAVNCLKNLFGMLGCKLWLTAILSPSVIHNTLLSQCFHTRNEKSHKDIFDLFEPFLQSLEALQDGEHEKQRRKCLFFLLHQVTVSSNFSKLMRKKACQIALRIVLRGYQMNPPCPPFECAHMWGPSLVSTLRDTSLHSSLQQPAYDLIQTIIVSDAAALVAAMLNSQRRLGINRNMSSEFNDEVEDEDQGLPFALNLDEDISCWNEFSARGKIAATDSEYWMCIPMLWADVLVDTTPSVLPLSFSKAVFWALSRLSMVEPPSNTEMALPVRHWLTTCASEISHLFGWKVPCSSDDGGNEKESKNSAKVSTLSIAFVRSFKRLSTHYIGRMDHEELWRQWAWEPRMGESLILLLVEPEDNVRQVARRVLEKVSQRRTLGSGLQFLCSFKSSLLAVYLGLRHALKLVQLESVVSKFHTLHNFFFVLCKVLKEGITCNEALPGNIADGASTSRFSNDGGFLQHPVFDSIANNFEGHLFDVDSSTWERFGCSLSAVAWPSILRCLADGKAFIDLKMSQMTCIRLLETLPIIFERLQSSLHSCLGNQRILVKHEIDFKWLLDLVDWGKSTLAVVVRYWKQTVISLLDFLKSSSGNNSSAMIKAIEILISSESVAMEKLIEQVLRLSVSLVNEGMKLEPLYSEASLSKKPTNRLERLLSSEKSDLPILDSTTLINKEENKVIVLSDDDLDPEISANVNIDSLSNQSKLDCSIMDNSASDISPQSIFARENVSSSSNSAEIMKDFHRKGSQDPSNFVSQKLESDAKGCVQGQTSQIKPKSMESTSRKTNPNSTKNDSLISQNKSKFKHHSEIITSKKIIDCFSSQPESNINSSSHENTDVNIVDRQGIKKVGKAARTVIREVVHEAENDPLELALRSACRQQAVMSKFNGVGAKRQVIQLDLPVQNRYGYIHRPDSLQNRFKPPKLDDWYKPILELDYLASVGLAAPDEEESKTSCILKEVPVCFQSPGEYVSILQPLVLEEFKAQLQSSFMDTSFPEMRCGSLSVLSIERVDVFHIIRGVCDEIDSCGPNSCVENDLILLTKQQLQNGYRDVHIIGKVERLEKDNKRRSNTLIIRLYLQNGNSRLDRARKLLLVRSKWFINRLLSITPQLREFQALSSIKNIPLLPIILNPINCRNNVGESRKRYSTPLSQPLQQILKASYNDSQIQAIDCCIGSLDLNLDFNLSLVQGPPGTGKTRTIVAIVSGLLALHRTNEKNRENRSKKCDTFSGTSSRTHISQSAAIARAWQDAALARQMNDNEEKNCKPKGSTSGRVLICAQSNAAVDELVSRICAEGLYGNDGLMYKPYLVRVGNAKTVHPNSLPYFIDTLVENRMAQERMNASVPGKDTSADSSTVLRSKLEKLVDRIQFYEEKRANLGEGNSGSKMLPEVDSAKEMCDAEIGARLRKLYVDKKAVYTDLAAAQAREKKLNEESRALKHKLRKSILKEAEIVVTTLSGCGGDLYTVCAESISNHKFGSPNEHTLFDAVVIDEAAQALEPATLIPLQLLKSKGTKCIMVGDPKQLPATVISNIASKYMYQCSMFERLQRAGHPVLMLTKQYRMHPEICRFPSLHFYDGKLLNGDNMSVNELSFHKAKALGPYVFFDIVDGQELRGKNSGASSFYNESEADAAVVLLSFFKQRYPSEFMGVRIGIVTPYKSQLSLLRSRLSNRFGSSVTAVMEFNTVDGFQGREVDILILSTVRASKSCSAELKIHSRNIGFVADVRRMNVALTRAKFSLWILGHAKTLMTNKNWEALLKDAKKRNLVISSKQPYDAIFRSARNDSSVLECYDDHSIHLKHTQEAKEVGWHAEEQSRYAKSSYAKKRRSTSSNALKNIREDKNTSLSREAGKANSTKAKSDNLSAKKDIKSDITAHSKGDKTSCKIGKDKQHNLGTSNSGSREGNDLSLSNFYWQQMMDIKITVAGSLQEIKGMDTAGASNSTVNKKRKQRDAVDAILSSALISSKKSATSGKLLPSKRLNPQMNTKVQSFRPPKSGKVCSDIGRNK</sequence>
<feature type="domain" description="Helicase SEN1 beta-barrel" evidence="9">
    <location>
        <begin position="1315"/>
        <end position="1419"/>
    </location>
</feature>
<organism evidence="10 11">
    <name type="scientific">Daucus carota subsp. sativus</name>
    <name type="common">Carrot</name>
    <dbReference type="NCBI Taxonomy" id="79200"/>
    <lineage>
        <taxon>Eukaryota</taxon>
        <taxon>Viridiplantae</taxon>
        <taxon>Streptophyta</taxon>
        <taxon>Embryophyta</taxon>
        <taxon>Tracheophyta</taxon>
        <taxon>Spermatophyta</taxon>
        <taxon>Magnoliopsida</taxon>
        <taxon>eudicotyledons</taxon>
        <taxon>Gunneridae</taxon>
        <taxon>Pentapetalae</taxon>
        <taxon>asterids</taxon>
        <taxon>campanulids</taxon>
        <taxon>Apiales</taxon>
        <taxon>Apiaceae</taxon>
        <taxon>Apioideae</taxon>
        <taxon>Scandiceae</taxon>
        <taxon>Daucinae</taxon>
        <taxon>Daucus</taxon>
        <taxon>Daucus sect. Daucus</taxon>
    </lineage>
</organism>
<evidence type="ECO:0000256" key="3">
    <source>
        <dbReference type="ARBA" id="ARBA00022806"/>
    </source>
</evidence>
<dbReference type="CDD" id="cd18042">
    <property type="entry name" value="DEXXQc_SETX"/>
    <property type="match status" value="1"/>
</dbReference>
<feature type="compositionally biased region" description="Basic and acidic residues" evidence="6">
    <location>
        <begin position="2171"/>
        <end position="2205"/>
    </location>
</feature>
<dbReference type="GO" id="GO:0005524">
    <property type="term" value="F:ATP binding"/>
    <property type="evidence" value="ECO:0007669"/>
    <property type="project" value="UniProtKB-KW"/>
</dbReference>
<dbReference type="InterPro" id="IPR027417">
    <property type="entry name" value="P-loop_NTPase"/>
</dbReference>
<dbReference type="GO" id="GO:0005694">
    <property type="term" value="C:chromosome"/>
    <property type="evidence" value="ECO:0007669"/>
    <property type="project" value="UniProtKB-ARBA"/>
</dbReference>
<feature type="region of interest" description="Disordered" evidence="6">
    <location>
        <begin position="2130"/>
        <end position="2218"/>
    </location>
</feature>
<keyword evidence="11" id="KW-1185">Reference proteome</keyword>
<evidence type="ECO:0000259" key="8">
    <source>
        <dbReference type="Pfam" id="PF13087"/>
    </source>
</evidence>
<evidence type="ECO:0000259" key="9">
    <source>
        <dbReference type="Pfam" id="PF23576"/>
    </source>
</evidence>
<evidence type="ECO:0000256" key="1">
    <source>
        <dbReference type="ARBA" id="ARBA00022741"/>
    </source>
</evidence>
<feature type="region of interest" description="Disordered" evidence="6">
    <location>
        <begin position="1063"/>
        <end position="1120"/>
    </location>
</feature>
<dbReference type="InterPro" id="IPR045055">
    <property type="entry name" value="DNA2/NAM7-like"/>
</dbReference>